<organism evidence="1 2">
    <name type="scientific">Marmota marmota marmota</name>
    <name type="common">Alpine marmot</name>
    <dbReference type="NCBI Taxonomy" id="9994"/>
    <lineage>
        <taxon>Eukaryota</taxon>
        <taxon>Metazoa</taxon>
        <taxon>Chordata</taxon>
        <taxon>Craniata</taxon>
        <taxon>Vertebrata</taxon>
        <taxon>Euteleostomi</taxon>
        <taxon>Mammalia</taxon>
        <taxon>Eutheria</taxon>
        <taxon>Euarchontoglires</taxon>
        <taxon>Glires</taxon>
        <taxon>Rodentia</taxon>
        <taxon>Sciuromorpha</taxon>
        <taxon>Sciuridae</taxon>
        <taxon>Xerinae</taxon>
        <taxon>Marmotini</taxon>
        <taxon>Marmota</taxon>
    </lineage>
</organism>
<keyword evidence="2" id="KW-1185">Reference proteome</keyword>
<dbReference type="PANTHER" id="PTHR45955:SF1">
    <property type="entry name" value="PHOSPHOACETYLGLUCOSAMINE MUTASE"/>
    <property type="match status" value="1"/>
</dbReference>
<dbReference type="InterPro" id="IPR016066">
    <property type="entry name" value="A-D-PHexomutase_CS"/>
</dbReference>
<accession>A0A8C6ESE6</accession>
<dbReference type="PANTHER" id="PTHR45955">
    <property type="entry name" value="PHOSPHOACETYLGLUCOSAMINE MUTASE"/>
    <property type="match status" value="1"/>
</dbReference>
<dbReference type="Proteomes" id="UP000694407">
    <property type="component" value="Unplaced"/>
</dbReference>
<evidence type="ECO:0000313" key="1">
    <source>
        <dbReference type="Ensembl" id="ENSMMMP00000011389.1"/>
    </source>
</evidence>
<protein>
    <recommendedName>
        <fullName evidence="3">Alpha-D-phosphohexomutase alpha/beta/alpha domain-containing protein</fullName>
    </recommendedName>
</protein>
<sequence>LLFFFSFNVNQLHIQPIGFLSFSYGTAGFRTLAKNLDTVMFSTGILAVLRSLKLQGQYVGVMITASHNP</sequence>
<dbReference type="GO" id="GO:0000287">
    <property type="term" value="F:magnesium ion binding"/>
    <property type="evidence" value="ECO:0007669"/>
    <property type="project" value="InterPro"/>
</dbReference>
<dbReference type="AlphaFoldDB" id="A0A8C6ESE6"/>
<dbReference type="GeneTree" id="ENSGT00940000175861"/>
<dbReference type="SUPFAM" id="SSF53738">
    <property type="entry name" value="Phosphoglucomutase, first 3 domains"/>
    <property type="match status" value="1"/>
</dbReference>
<dbReference type="InterPro" id="IPR016055">
    <property type="entry name" value="A-D-PHexomutase_a/b/a-I/II/III"/>
</dbReference>
<evidence type="ECO:0008006" key="3">
    <source>
        <dbReference type="Google" id="ProtNLM"/>
    </source>
</evidence>
<dbReference type="Ensembl" id="ENSMMMT00000013006.1">
    <property type="protein sequence ID" value="ENSMMMP00000011389.1"/>
    <property type="gene ID" value="ENSMMMG00000010174.1"/>
</dbReference>
<dbReference type="GO" id="GO:0005975">
    <property type="term" value="P:carbohydrate metabolic process"/>
    <property type="evidence" value="ECO:0007669"/>
    <property type="project" value="InterPro"/>
</dbReference>
<dbReference type="GO" id="GO:0004610">
    <property type="term" value="F:phosphoacetylglucosamine mutase activity"/>
    <property type="evidence" value="ECO:0007669"/>
    <property type="project" value="TreeGrafter"/>
</dbReference>
<dbReference type="PROSITE" id="PS00710">
    <property type="entry name" value="PGM_PMM"/>
    <property type="match status" value="1"/>
</dbReference>
<reference evidence="1" key="2">
    <citation type="submission" date="2025-09" db="UniProtKB">
        <authorList>
            <consortium name="Ensembl"/>
        </authorList>
    </citation>
    <scope>IDENTIFICATION</scope>
</reference>
<dbReference type="Gene3D" id="3.40.120.10">
    <property type="entry name" value="Alpha-D-Glucose-1,6-Bisphosphate, subunit A, domain 3"/>
    <property type="match status" value="1"/>
</dbReference>
<evidence type="ECO:0000313" key="2">
    <source>
        <dbReference type="Proteomes" id="UP000694407"/>
    </source>
</evidence>
<dbReference type="GO" id="GO:0006048">
    <property type="term" value="P:UDP-N-acetylglucosamine biosynthetic process"/>
    <property type="evidence" value="ECO:0007669"/>
    <property type="project" value="TreeGrafter"/>
</dbReference>
<proteinExistence type="predicted"/>
<reference evidence="1" key="1">
    <citation type="submission" date="2025-08" db="UniProtKB">
        <authorList>
            <consortium name="Ensembl"/>
        </authorList>
    </citation>
    <scope>IDENTIFICATION</scope>
</reference>
<name>A0A8C6ESE6_MARMA</name>